<proteinExistence type="predicted"/>
<dbReference type="AlphaFoldDB" id="A0A0V1GNA8"/>
<accession>A0A0V1GNA8</accession>
<evidence type="ECO:0000313" key="3">
    <source>
        <dbReference type="EMBL" id="KRY99743.1"/>
    </source>
</evidence>
<sequence>MEQGRSENADDMKQINRSRTIEEKEREVILVLY</sequence>
<feature type="region of interest" description="Disordered" evidence="1">
    <location>
        <begin position="1"/>
        <end position="20"/>
    </location>
</feature>
<name>A0A0V1GNA8_TRIPS</name>
<dbReference type="Proteomes" id="UP000054805">
    <property type="component" value="Unassembled WGS sequence"/>
</dbReference>
<protein>
    <submittedName>
        <fullName evidence="3">Uncharacterized protein</fullName>
    </submittedName>
</protein>
<evidence type="ECO:0000256" key="1">
    <source>
        <dbReference type="SAM" id="MobiDB-lite"/>
    </source>
</evidence>
<evidence type="ECO:0000313" key="2">
    <source>
        <dbReference type="EMBL" id="KRY99084.1"/>
    </source>
</evidence>
<keyword evidence="4" id="KW-1185">Reference proteome</keyword>
<dbReference type="EMBL" id="JYDS01001064">
    <property type="protein sequence ID" value="KRY99743.1"/>
    <property type="molecule type" value="Genomic_DNA"/>
</dbReference>
<evidence type="ECO:0000313" key="4">
    <source>
        <dbReference type="Proteomes" id="UP000054805"/>
    </source>
</evidence>
<comment type="caution">
    <text evidence="3">The sequence shown here is derived from an EMBL/GenBank/DDBJ whole genome shotgun (WGS) entry which is preliminary data.</text>
</comment>
<organism evidence="3 4">
    <name type="scientific">Trichinella pseudospiralis</name>
    <name type="common">Parasitic roundworm</name>
    <dbReference type="NCBI Taxonomy" id="6337"/>
    <lineage>
        <taxon>Eukaryota</taxon>
        <taxon>Metazoa</taxon>
        <taxon>Ecdysozoa</taxon>
        <taxon>Nematoda</taxon>
        <taxon>Enoplea</taxon>
        <taxon>Dorylaimia</taxon>
        <taxon>Trichinellida</taxon>
        <taxon>Trichinellidae</taxon>
        <taxon>Trichinella</taxon>
    </lineage>
</organism>
<gene>
    <name evidence="3" type="ORF">T4B_3585</name>
    <name evidence="2" type="ORF">T4B_7159</name>
</gene>
<reference evidence="3 4" key="1">
    <citation type="submission" date="2015-01" db="EMBL/GenBank/DDBJ databases">
        <title>Evolution of Trichinella species and genotypes.</title>
        <authorList>
            <person name="Korhonen P.K."/>
            <person name="Edoardo P."/>
            <person name="Giuseppe L.R."/>
            <person name="Gasser R.B."/>
        </authorList>
    </citation>
    <scope>NUCLEOTIDE SEQUENCE [LARGE SCALE GENOMIC DNA]</scope>
    <source>
        <strain evidence="3">ISS588</strain>
    </source>
</reference>
<dbReference type="EMBL" id="JYDS01001368">
    <property type="protein sequence ID" value="KRY99084.1"/>
    <property type="molecule type" value="Genomic_DNA"/>
</dbReference>